<accession>A0ABY4LVA4</accession>
<evidence type="ECO:0000256" key="4">
    <source>
        <dbReference type="ARBA" id="ARBA00022679"/>
    </source>
</evidence>
<feature type="binding site" evidence="7">
    <location>
        <position position="390"/>
    </location>
    <ligand>
        <name>phosphoenolpyruvate</name>
        <dbReference type="ChEBI" id="CHEBI:58702"/>
    </ligand>
</feature>
<feature type="binding site" evidence="7">
    <location>
        <position position="25"/>
    </location>
    <ligand>
        <name>3-phosphoshikimate</name>
        <dbReference type="ChEBI" id="CHEBI:145989"/>
    </ligand>
</feature>
<feature type="binding site" evidence="7">
    <location>
        <position position="174"/>
    </location>
    <ligand>
        <name>3-phosphoshikimate</name>
        <dbReference type="ChEBI" id="CHEBI:145989"/>
    </ligand>
</feature>
<dbReference type="Gene3D" id="3.65.10.10">
    <property type="entry name" value="Enolpyruvate transferase domain"/>
    <property type="match status" value="2"/>
</dbReference>
<feature type="binding site" evidence="7">
    <location>
        <position position="100"/>
    </location>
    <ligand>
        <name>phosphoenolpyruvate</name>
        <dbReference type="ChEBI" id="CHEBI:58702"/>
    </ligand>
</feature>
<dbReference type="InterPro" id="IPR036968">
    <property type="entry name" value="Enolpyruvate_Tfrase_sf"/>
</dbReference>
<comment type="caution">
    <text evidence="7">Lacks conserved residue(s) required for the propagation of feature annotation.</text>
</comment>
<feature type="domain" description="Enolpyruvate transferase" evidence="8">
    <location>
        <begin position="55"/>
        <end position="399"/>
    </location>
</feature>
<evidence type="ECO:0000256" key="3">
    <source>
        <dbReference type="ARBA" id="ARBA00022605"/>
    </source>
</evidence>
<dbReference type="Pfam" id="PF00275">
    <property type="entry name" value="EPSP_synthase"/>
    <property type="match status" value="1"/>
</dbReference>
<keyword evidence="3 7" id="KW-0028">Amino-acid biosynthesis</keyword>
<feature type="binding site" evidence="7">
    <location>
        <position position="323"/>
    </location>
    <ligand>
        <name>phosphoenolpyruvate</name>
        <dbReference type="ChEBI" id="CHEBI:58702"/>
    </ligand>
</feature>
<comment type="function">
    <text evidence="7">Catalyzes the transfer of the enolpyruvyl moiety of phosphoenolpyruvate (PEP) to the 5-hydroxyl of shikimate-3-phosphate (S3P) to produce enolpyruvyl shikimate-3-phosphate and inorganic phosphate.</text>
</comment>
<dbReference type="InterPro" id="IPR001986">
    <property type="entry name" value="Enolpyruvate_Tfrase_dom"/>
</dbReference>
<reference evidence="9 10" key="1">
    <citation type="submission" date="2022-04" db="EMBL/GenBank/DDBJ databases">
        <authorList>
            <person name="Ra J.-S."/>
            <person name="Kim S.-B."/>
        </authorList>
    </citation>
    <scope>NUCLEOTIDE SEQUENCE [LARGE SCALE GENOMIC DNA]</scope>
    <source>
        <strain evidence="9 10">MMS21-Er5</strain>
    </source>
</reference>
<evidence type="ECO:0000313" key="9">
    <source>
        <dbReference type="EMBL" id="UPZ16288.1"/>
    </source>
</evidence>
<sequence length="409" mass="45087">MNLKLSTNSQFTIDDSQLNITGSKSETNRLLLLKALFPNITLANTSNSDDSEVMQKALAGNDEIVDIHHAGTAMRFLTAYFSVNEGREVVLTGSSRMQERPIKILVEALAQLGVEISYEKEVGYPPIRIKGKKVTDSKVTLAANVSSQYISALLLVASKLDNGLELTLEGEITSIPYIKMTLALLADLDIKTSFEGNVIKVFPKESVETKEMVVESDWSSASYFFSLVALSDAAKITLSSYKENSLQGDSELVSLYEKMGVKTTFQNNKMTLEKVSGFNYEDVNFELNNTPDIAQTIVVTCLGLGIGCHLTGLHTLKIKETDRLEALRIELTKLGANISVTNDSLTLERSGDINHDVHIATYNDHRMAMAFAPLAIKVPIIIDDAEVVSKSYPDFWNDLKALNFQISEL</sequence>
<dbReference type="PIRSF" id="PIRSF000505">
    <property type="entry name" value="EPSPS"/>
    <property type="match status" value="1"/>
</dbReference>
<dbReference type="CDD" id="cd01556">
    <property type="entry name" value="EPSP_synthase"/>
    <property type="match status" value="1"/>
</dbReference>
<dbReference type="PANTHER" id="PTHR21090">
    <property type="entry name" value="AROM/DEHYDROQUINATE SYNTHASE"/>
    <property type="match status" value="1"/>
</dbReference>
<feature type="active site" description="Proton acceptor" evidence="7">
    <location>
        <position position="292"/>
    </location>
</feature>
<evidence type="ECO:0000259" key="8">
    <source>
        <dbReference type="Pfam" id="PF00275"/>
    </source>
</evidence>
<keyword evidence="10" id="KW-1185">Reference proteome</keyword>
<dbReference type="InterPro" id="IPR023193">
    <property type="entry name" value="EPSP_synthase_CS"/>
</dbReference>
<comment type="pathway">
    <text evidence="1 7">Metabolic intermediate biosynthesis; chorismate biosynthesis; chorismate from D-erythrose 4-phosphate and phosphoenolpyruvate: step 6/7.</text>
</comment>
<comment type="subunit">
    <text evidence="7">Monomer.</text>
</comment>
<comment type="subcellular location">
    <subcellularLocation>
        <location evidence="7">Cytoplasm</location>
    </subcellularLocation>
</comment>
<dbReference type="HAMAP" id="MF_00210">
    <property type="entry name" value="EPSP_synth"/>
    <property type="match status" value="1"/>
</dbReference>
<dbReference type="EMBL" id="CP096829">
    <property type="protein sequence ID" value="UPZ16288.1"/>
    <property type="molecule type" value="Genomic_DNA"/>
</dbReference>
<feature type="binding site" evidence="7">
    <location>
        <position position="24"/>
    </location>
    <ligand>
        <name>3-phosphoshikimate</name>
        <dbReference type="ChEBI" id="CHEBI:145989"/>
    </ligand>
</feature>
<feature type="binding site" evidence="7">
    <location>
        <position position="29"/>
    </location>
    <ligand>
        <name>3-phosphoshikimate</name>
        <dbReference type="ChEBI" id="CHEBI:145989"/>
    </ligand>
</feature>
<proteinExistence type="inferred from homology"/>
<feature type="binding site" evidence="7">
    <location>
        <position position="148"/>
    </location>
    <ligand>
        <name>3-phosphoshikimate</name>
        <dbReference type="ChEBI" id="CHEBI:145989"/>
    </ligand>
</feature>
<evidence type="ECO:0000256" key="6">
    <source>
        <dbReference type="ARBA" id="ARBA00044633"/>
    </source>
</evidence>
<dbReference type="Proteomes" id="UP000829998">
    <property type="component" value="Chromosome"/>
</dbReference>
<evidence type="ECO:0000256" key="5">
    <source>
        <dbReference type="ARBA" id="ARBA00023141"/>
    </source>
</evidence>
<evidence type="ECO:0000256" key="7">
    <source>
        <dbReference type="HAMAP-Rule" id="MF_00210"/>
    </source>
</evidence>
<feature type="binding site" evidence="7">
    <location>
        <position position="24"/>
    </location>
    <ligand>
        <name>phosphoenolpyruvate</name>
        <dbReference type="ChEBI" id="CHEBI:58702"/>
    </ligand>
</feature>
<feature type="binding site" evidence="7">
    <location>
        <position position="147"/>
    </location>
    <ligand>
        <name>3-phosphoshikimate</name>
        <dbReference type="ChEBI" id="CHEBI:145989"/>
    </ligand>
</feature>
<feature type="binding site" evidence="7">
    <location>
        <position position="146"/>
    </location>
    <ligand>
        <name>3-phosphoshikimate</name>
        <dbReference type="ChEBI" id="CHEBI:145989"/>
    </ligand>
</feature>
<feature type="binding site" evidence="7">
    <location>
        <position position="319"/>
    </location>
    <ligand>
        <name>3-phosphoshikimate</name>
        <dbReference type="ChEBI" id="CHEBI:145989"/>
    </ligand>
</feature>
<comment type="catalytic activity">
    <reaction evidence="6">
        <text>3-phosphoshikimate + phosphoenolpyruvate = 5-O-(1-carboxyvinyl)-3-phosphoshikimate + phosphate</text>
        <dbReference type="Rhea" id="RHEA:21256"/>
        <dbReference type="ChEBI" id="CHEBI:43474"/>
        <dbReference type="ChEBI" id="CHEBI:57701"/>
        <dbReference type="ChEBI" id="CHEBI:58702"/>
        <dbReference type="ChEBI" id="CHEBI:145989"/>
        <dbReference type="EC" id="2.5.1.19"/>
    </reaction>
    <physiologicalReaction direction="left-to-right" evidence="6">
        <dbReference type="Rhea" id="RHEA:21257"/>
    </physiologicalReaction>
</comment>
<dbReference type="RefSeq" id="WP_248728422.1">
    <property type="nucleotide sequence ID" value="NZ_CP096829.1"/>
</dbReference>
<feature type="binding site" evidence="7">
    <location>
        <position position="366"/>
    </location>
    <ligand>
        <name>phosphoenolpyruvate</name>
        <dbReference type="ChEBI" id="CHEBI:58702"/>
    </ligand>
</feature>
<evidence type="ECO:0000256" key="1">
    <source>
        <dbReference type="ARBA" id="ARBA00004811"/>
    </source>
</evidence>
<name>A0ABY4LVA4_9FLAO</name>
<feature type="binding site" evidence="7">
    <location>
        <position position="292"/>
    </location>
    <ligand>
        <name>3-phosphoshikimate</name>
        <dbReference type="ChEBI" id="CHEBI:145989"/>
    </ligand>
</feature>
<keyword evidence="4 7" id="KW-0808">Transferase</keyword>
<dbReference type="InterPro" id="IPR006264">
    <property type="entry name" value="EPSP_synthase"/>
</dbReference>
<dbReference type="PROSITE" id="PS00885">
    <property type="entry name" value="EPSP_SYNTHASE_2"/>
    <property type="match status" value="1"/>
</dbReference>
<keyword evidence="7" id="KW-0963">Cytoplasm</keyword>
<protein>
    <recommendedName>
        <fullName evidence="7">3-phosphoshikimate 1-carboxyvinyltransferase</fullName>
        <ecNumber evidence="7">2.5.1.19</ecNumber>
    </recommendedName>
    <alternativeName>
        <fullName evidence="7">5-enolpyruvylshikimate-3-phosphate synthase</fullName>
        <shortName evidence="7">EPSP synthase</shortName>
        <shortName evidence="7">EPSPS</shortName>
    </alternativeName>
</protein>
<evidence type="ECO:0000313" key="10">
    <source>
        <dbReference type="Proteomes" id="UP000829998"/>
    </source>
</evidence>
<gene>
    <name evidence="7" type="primary">aroA</name>
    <name evidence="9" type="ORF">M0M44_02860</name>
</gene>
<evidence type="ECO:0000256" key="2">
    <source>
        <dbReference type="ARBA" id="ARBA00009948"/>
    </source>
</evidence>
<keyword evidence="5 7" id="KW-0057">Aromatic amino acid biosynthesis</keyword>
<feature type="binding site" evidence="7">
    <location>
        <position position="148"/>
    </location>
    <ligand>
        <name>phosphoenolpyruvate</name>
        <dbReference type="ChEBI" id="CHEBI:58702"/>
    </ligand>
</feature>
<dbReference type="PANTHER" id="PTHR21090:SF5">
    <property type="entry name" value="PENTAFUNCTIONAL AROM POLYPEPTIDE"/>
    <property type="match status" value="1"/>
</dbReference>
<dbReference type="InterPro" id="IPR013792">
    <property type="entry name" value="RNA3'P_cycl/enolpyr_Trfase_a/b"/>
</dbReference>
<dbReference type="EC" id="2.5.1.19" evidence="7"/>
<organism evidence="9 10">
    <name type="scientific">Flavobacterium humidisoli</name>
    <dbReference type="NCBI Taxonomy" id="2937442"/>
    <lineage>
        <taxon>Bacteria</taxon>
        <taxon>Pseudomonadati</taxon>
        <taxon>Bacteroidota</taxon>
        <taxon>Flavobacteriia</taxon>
        <taxon>Flavobacteriales</taxon>
        <taxon>Flavobacteriaceae</taxon>
        <taxon>Flavobacterium</taxon>
    </lineage>
</organism>
<dbReference type="SUPFAM" id="SSF55205">
    <property type="entry name" value="EPT/RTPC-like"/>
    <property type="match status" value="1"/>
</dbReference>
<feature type="binding site" evidence="7">
    <location>
        <position position="71"/>
    </location>
    <ligand>
        <name>phosphoenolpyruvate</name>
        <dbReference type="ChEBI" id="CHEBI:58702"/>
    </ligand>
</feature>
<comment type="similarity">
    <text evidence="2 7">Belongs to the EPSP synthase family.</text>
</comment>